<organism evidence="1 2">
    <name type="scientific">Tritrichomonas foetus</name>
    <dbReference type="NCBI Taxonomy" id="1144522"/>
    <lineage>
        <taxon>Eukaryota</taxon>
        <taxon>Metamonada</taxon>
        <taxon>Parabasalia</taxon>
        <taxon>Tritrichomonadida</taxon>
        <taxon>Tritrichomonadidae</taxon>
        <taxon>Tritrichomonas</taxon>
    </lineage>
</organism>
<dbReference type="AlphaFoldDB" id="A0A1J4KPR0"/>
<evidence type="ECO:0000313" key="2">
    <source>
        <dbReference type="Proteomes" id="UP000179807"/>
    </source>
</evidence>
<evidence type="ECO:0000313" key="1">
    <source>
        <dbReference type="EMBL" id="OHT13279.1"/>
    </source>
</evidence>
<keyword evidence="2" id="KW-1185">Reference proteome</keyword>
<name>A0A1J4KPR0_9EUKA</name>
<gene>
    <name evidence="1" type="ORF">TRFO_16597</name>
</gene>
<protein>
    <submittedName>
        <fullName evidence="1">Uncharacterized protein</fullName>
    </submittedName>
</protein>
<dbReference type="GeneID" id="94833783"/>
<dbReference type="EMBL" id="MLAK01000544">
    <property type="protein sequence ID" value="OHT13279.1"/>
    <property type="molecule type" value="Genomic_DNA"/>
</dbReference>
<reference evidence="1" key="1">
    <citation type="submission" date="2016-10" db="EMBL/GenBank/DDBJ databases">
        <authorList>
            <person name="Benchimol M."/>
            <person name="Almeida L.G."/>
            <person name="Vasconcelos A.T."/>
            <person name="Perreira-Neves A."/>
            <person name="Rosa I.A."/>
            <person name="Tasca T."/>
            <person name="Bogo M.R."/>
            <person name="de Souza W."/>
        </authorList>
    </citation>
    <scope>NUCLEOTIDE SEQUENCE [LARGE SCALE GENOMIC DNA]</scope>
    <source>
        <strain evidence="1">K</strain>
    </source>
</reference>
<dbReference type="Proteomes" id="UP000179807">
    <property type="component" value="Unassembled WGS sequence"/>
</dbReference>
<comment type="caution">
    <text evidence="1">The sequence shown here is derived from an EMBL/GenBank/DDBJ whole genome shotgun (WGS) entry which is preliminary data.</text>
</comment>
<proteinExistence type="predicted"/>
<accession>A0A1J4KPR0</accession>
<dbReference type="RefSeq" id="XP_068366415.1">
    <property type="nucleotide sequence ID" value="XM_068499079.1"/>
</dbReference>
<sequence length="72" mass="8627">MKMRLDPRTSGEFARLRDIRMMKICERPILLERFEQCYSIFAQNSRNRKIEPTVVLPNNEESPCEMPLPTLW</sequence>
<dbReference type="VEuPathDB" id="TrichDB:TRFO_16597"/>